<sequence>MPTQQRTTLRQQLLAECCRIQQLKADNARQAMLEVQESANEGQGAIEDMFESFRAACQIQRDLFARQLDEALLGLRVLQRIPAVQPHPEQPNLGTIIITDTQRFFIALSLGEITVAGEVYCVISAFSPLYLAMASRRVGDTFAFRDKKYCIKSIV</sequence>
<dbReference type="STRING" id="1121955.SAMN02745146_3241"/>
<reference evidence="1 2" key="1">
    <citation type="submission" date="2016-11" db="EMBL/GenBank/DDBJ databases">
        <authorList>
            <person name="Jaros S."/>
            <person name="Januszkiewicz K."/>
            <person name="Wedrychowicz H."/>
        </authorList>
    </citation>
    <scope>NUCLEOTIDE SEQUENCE [LARGE SCALE GENOMIC DNA]</scope>
    <source>
        <strain evidence="1 2">DSM 21074</strain>
    </source>
</reference>
<proteinExistence type="predicted"/>
<dbReference type="RefSeq" id="WP_073111129.1">
    <property type="nucleotide sequence ID" value="NZ_FQYN01000007.1"/>
</dbReference>
<accession>A0A1M6JRU0</accession>
<keyword evidence="2" id="KW-1185">Reference proteome</keyword>
<evidence type="ECO:0000313" key="1">
    <source>
        <dbReference type="EMBL" id="SHJ49362.1"/>
    </source>
</evidence>
<dbReference type="EMBL" id="FQYN01000007">
    <property type="protein sequence ID" value="SHJ49362.1"/>
    <property type="molecule type" value="Genomic_DNA"/>
</dbReference>
<organism evidence="1 2">
    <name type="scientific">Hymenobacter daecheongensis DSM 21074</name>
    <dbReference type="NCBI Taxonomy" id="1121955"/>
    <lineage>
        <taxon>Bacteria</taxon>
        <taxon>Pseudomonadati</taxon>
        <taxon>Bacteroidota</taxon>
        <taxon>Cytophagia</taxon>
        <taxon>Cytophagales</taxon>
        <taxon>Hymenobacteraceae</taxon>
        <taxon>Hymenobacter</taxon>
    </lineage>
</organism>
<dbReference type="AlphaFoldDB" id="A0A1M6JRU0"/>
<gene>
    <name evidence="1" type="ORF">SAMN02745146_3241</name>
</gene>
<evidence type="ECO:0000313" key="2">
    <source>
        <dbReference type="Proteomes" id="UP000184418"/>
    </source>
</evidence>
<evidence type="ECO:0008006" key="3">
    <source>
        <dbReference type="Google" id="ProtNLM"/>
    </source>
</evidence>
<protein>
    <recommendedName>
        <fullName evidence="3">Transcription elongation factor</fullName>
    </recommendedName>
</protein>
<dbReference type="OrthoDB" id="667380at2"/>
<name>A0A1M6JRU0_9BACT</name>
<dbReference type="Proteomes" id="UP000184418">
    <property type="component" value="Unassembled WGS sequence"/>
</dbReference>